<comment type="caution">
    <text evidence="3">The sequence shown here is derived from an EMBL/GenBank/DDBJ whole genome shotgun (WGS) entry which is preliminary data.</text>
</comment>
<dbReference type="AlphaFoldDB" id="A0AAW0PFD3"/>
<keyword evidence="4" id="KW-1185">Reference proteome</keyword>
<feature type="coiled-coil region" evidence="1">
    <location>
        <begin position="435"/>
        <end position="465"/>
    </location>
</feature>
<feature type="compositionally biased region" description="Basic and acidic residues" evidence="2">
    <location>
        <begin position="217"/>
        <end position="226"/>
    </location>
</feature>
<gene>
    <name evidence="3" type="ORF">WMY93_010068</name>
</gene>
<evidence type="ECO:0000256" key="2">
    <source>
        <dbReference type="SAM" id="MobiDB-lite"/>
    </source>
</evidence>
<feature type="compositionally biased region" description="Basic residues" evidence="2">
    <location>
        <begin position="261"/>
        <end position="270"/>
    </location>
</feature>
<accession>A0AAW0PFD3</accession>
<feature type="compositionally biased region" description="Polar residues" evidence="2">
    <location>
        <begin position="399"/>
        <end position="412"/>
    </location>
</feature>
<proteinExistence type="predicted"/>
<feature type="compositionally biased region" description="Polar residues" evidence="2">
    <location>
        <begin position="62"/>
        <end position="73"/>
    </location>
</feature>
<reference evidence="4" key="1">
    <citation type="submission" date="2024-04" db="EMBL/GenBank/DDBJ databases">
        <title>Salinicola lusitanus LLJ914,a marine bacterium isolated from the Okinawa Trough.</title>
        <authorList>
            <person name="Li J."/>
        </authorList>
    </citation>
    <scope>NUCLEOTIDE SEQUENCE [LARGE SCALE GENOMIC DNA]</scope>
</reference>
<sequence>MSADCALKQTKIAEFEKKLRRSKEENQKKQKPLEAVLNPSVVLFRENVQIQPSSPGAGLNPALNQDLETPQTQIKEEPEEPRVKQEEEQRFIQVKTEESLLQQRQTEIKEETQEEDVSTEQRFVQVKTEESLLEQRQTEIKEETQGEDFSAEQREETHGEDFKIETHFHLKTESDSSETDNDDDWGPFSCSGAAGDHNYPVQTRKSQQISSQNETEPETRAVEKNGDVSGTAEGAEKNRFKCSVYEGSKVPRVFQSAGNNQKKKKKKKRESRFSSRDRECSDQPSSSGSGLNPGLNQDLETPQTQIKEEPEEPRVKQEEEQRFVQVKTEESLLEQRQTEIKEETQGEDFSTEQREETHGEDFKIETHFHLKTESDSPETDNDDDWGPFSCSGAAGDHNYSVQTRKSQQNSFEKNGDVSGTAEEAEKNRFKCSVYCALKQTKIAEFEKKLRRSKEENQRKQELEAVLKLNPRVVLFRESVLIQPSSPGAGLNPGLNQELETQIKEEPEEPRVKQEEEQR</sequence>
<feature type="compositionally biased region" description="Basic and acidic residues" evidence="2">
    <location>
        <begin position="500"/>
        <end position="518"/>
    </location>
</feature>
<feature type="compositionally biased region" description="Basic and acidic residues" evidence="2">
    <location>
        <begin position="306"/>
        <end position="330"/>
    </location>
</feature>
<feature type="compositionally biased region" description="Low complexity" evidence="2">
    <location>
        <begin position="283"/>
        <end position="297"/>
    </location>
</feature>
<feature type="compositionally biased region" description="Basic and acidic residues" evidence="2">
    <location>
        <begin position="74"/>
        <end position="98"/>
    </location>
</feature>
<feature type="region of interest" description="Disordered" evidence="2">
    <location>
        <begin position="49"/>
        <end position="424"/>
    </location>
</feature>
<dbReference type="EMBL" id="JBBPFD010000007">
    <property type="protein sequence ID" value="KAK7918784.1"/>
    <property type="molecule type" value="Genomic_DNA"/>
</dbReference>
<evidence type="ECO:0000313" key="4">
    <source>
        <dbReference type="Proteomes" id="UP001460270"/>
    </source>
</evidence>
<evidence type="ECO:0000256" key="1">
    <source>
        <dbReference type="SAM" id="Coils"/>
    </source>
</evidence>
<feature type="compositionally biased region" description="Acidic residues" evidence="2">
    <location>
        <begin position="375"/>
        <end position="385"/>
    </location>
</feature>
<feature type="compositionally biased region" description="Acidic residues" evidence="2">
    <location>
        <begin position="175"/>
        <end position="185"/>
    </location>
</feature>
<feature type="compositionally biased region" description="Basic and acidic residues" evidence="2">
    <location>
        <begin position="271"/>
        <end position="281"/>
    </location>
</feature>
<organism evidence="3 4">
    <name type="scientific">Mugilogobius chulae</name>
    <name type="common">yellowstripe goby</name>
    <dbReference type="NCBI Taxonomy" id="88201"/>
    <lineage>
        <taxon>Eukaryota</taxon>
        <taxon>Metazoa</taxon>
        <taxon>Chordata</taxon>
        <taxon>Craniata</taxon>
        <taxon>Vertebrata</taxon>
        <taxon>Euteleostomi</taxon>
        <taxon>Actinopterygii</taxon>
        <taxon>Neopterygii</taxon>
        <taxon>Teleostei</taxon>
        <taxon>Neoteleostei</taxon>
        <taxon>Acanthomorphata</taxon>
        <taxon>Gobiaria</taxon>
        <taxon>Gobiiformes</taxon>
        <taxon>Gobioidei</taxon>
        <taxon>Gobiidae</taxon>
        <taxon>Gobionellinae</taxon>
        <taxon>Mugilogobius</taxon>
    </lineage>
</organism>
<feature type="compositionally biased region" description="Basic and acidic residues" evidence="2">
    <location>
        <begin position="351"/>
        <end position="374"/>
    </location>
</feature>
<evidence type="ECO:0000313" key="3">
    <source>
        <dbReference type="EMBL" id="KAK7918784.1"/>
    </source>
</evidence>
<feature type="region of interest" description="Disordered" evidence="2">
    <location>
        <begin position="482"/>
        <end position="518"/>
    </location>
</feature>
<name>A0AAW0PFD3_9GOBI</name>
<feature type="compositionally biased region" description="Polar residues" evidence="2">
    <location>
        <begin position="200"/>
        <end position="214"/>
    </location>
</feature>
<protein>
    <submittedName>
        <fullName evidence="3">Uncharacterized protein</fullName>
    </submittedName>
</protein>
<dbReference type="Proteomes" id="UP001460270">
    <property type="component" value="Unassembled WGS sequence"/>
</dbReference>
<keyword evidence="1" id="KW-0175">Coiled coil</keyword>
<feature type="compositionally biased region" description="Basic and acidic residues" evidence="2">
    <location>
        <begin position="151"/>
        <end position="174"/>
    </location>
</feature>